<reference evidence="2 3" key="1">
    <citation type="submission" date="2016-03" db="EMBL/GenBank/DDBJ databases">
        <authorList>
            <person name="Ploux O."/>
        </authorList>
    </citation>
    <scope>NUCLEOTIDE SEQUENCE [LARGE SCALE GENOMIC DNA]</scope>
    <source>
        <strain evidence="2 3">UAMH 11012</strain>
    </source>
</reference>
<dbReference type="EMBL" id="FJOG01000003">
    <property type="protein sequence ID" value="CZR53095.1"/>
    <property type="molecule type" value="Genomic_DNA"/>
</dbReference>
<sequence length="132" mass="14889">MSYISPFNDNSPPTYKKSYSEVSTGTVFPESPKMAEQLEPFPPLDPTKPSSPSTLNDGEFYGSQYQEALELYKARDVTGALDILIWMLDRLGVDHPHRIHAKCLIGQILKEVDEEEELKKKKAAGKKLCEIM</sequence>
<gene>
    <name evidence="2" type="ORF">PAC_02973</name>
</gene>
<evidence type="ECO:0000256" key="1">
    <source>
        <dbReference type="SAM" id="MobiDB-lite"/>
    </source>
</evidence>
<protein>
    <submittedName>
        <fullName evidence="2">Uncharacterized protein</fullName>
    </submittedName>
</protein>
<evidence type="ECO:0000313" key="2">
    <source>
        <dbReference type="EMBL" id="CZR53095.1"/>
    </source>
</evidence>
<name>A0A1L7WJY6_9HELO</name>
<feature type="compositionally biased region" description="Polar residues" evidence="1">
    <location>
        <begin position="1"/>
        <end position="13"/>
    </location>
</feature>
<feature type="region of interest" description="Disordered" evidence="1">
    <location>
        <begin position="1"/>
        <end position="59"/>
    </location>
</feature>
<dbReference type="Proteomes" id="UP000184330">
    <property type="component" value="Unassembled WGS sequence"/>
</dbReference>
<proteinExistence type="predicted"/>
<evidence type="ECO:0000313" key="3">
    <source>
        <dbReference type="Proteomes" id="UP000184330"/>
    </source>
</evidence>
<keyword evidence="3" id="KW-1185">Reference proteome</keyword>
<organism evidence="2 3">
    <name type="scientific">Phialocephala subalpina</name>
    <dbReference type="NCBI Taxonomy" id="576137"/>
    <lineage>
        <taxon>Eukaryota</taxon>
        <taxon>Fungi</taxon>
        <taxon>Dikarya</taxon>
        <taxon>Ascomycota</taxon>
        <taxon>Pezizomycotina</taxon>
        <taxon>Leotiomycetes</taxon>
        <taxon>Helotiales</taxon>
        <taxon>Mollisiaceae</taxon>
        <taxon>Phialocephala</taxon>
        <taxon>Phialocephala fortinii species complex</taxon>
    </lineage>
</organism>
<dbReference type="AlphaFoldDB" id="A0A1L7WJY6"/>
<accession>A0A1L7WJY6</accession>